<reference evidence="2 3" key="1">
    <citation type="submission" date="2016-12" db="EMBL/GenBank/DDBJ databases">
        <title>The new phylogeny of genus Mycobacterium.</title>
        <authorList>
            <person name="Tortoli E."/>
            <person name="Trovato A."/>
            <person name="Cirillo D.M."/>
        </authorList>
    </citation>
    <scope>NUCLEOTIDE SEQUENCE [LARGE SCALE GENOMIC DNA]</scope>
    <source>
        <strain evidence="2 3">DSM 44223</strain>
    </source>
</reference>
<evidence type="ECO:0000313" key="2">
    <source>
        <dbReference type="EMBL" id="ORB57528.1"/>
    </source>
</evidence>
<sequence>MRNAVIVAAAGCVMFLVALISGSVWAAAGVIVLALAGLGLVAADLRREQSSEESAVVAPMLVPENFAPDITDAGDVTEPEPEGDEYGEEDFPFGGPLPAPADDDTRIA</sequence>
<accession>A0A1X0J601</accession>
<organism evidence="2 3">
    <name type="scientific">Mycolicibacterium rhodesiae</name>
    <name type="common">Mycobacterium rhodesiae</name>
    <dbReference type="NCBI Taxonomy" id="36814"/>
    <lineage>
        <taxon>Bacteria</taxon>
        <taxon>Bacillati</taxon>
        <taxon>Actinomycetota</taxon>
        <taxon>Actinomycetes</taxon>
        <taxon>Mycobacteriales</taxon>
        <taxon>Mycobacteriaceae</taxon>
        <taxon>Mycolicibacterium</taxon>
    </lineage>
</organism>
<name>A0A1X0J601_MYCRH</name>
<feature type="region of interest" description="Disordered" evidence="1">
    <location>
        <begin position="67"/>
        <end position="108"/>
    </location>
</feature>
<feature type="compositionally biased region" description="Acidic residues" evidence="1">
    <location>
        <begin position="75"/>
        <end position="91"/>
    </location>
</feature>
<evidence type="ECO:0000256" key="1">
    <source>
        <dbReference type="SAM" id="MobiDB-lite"/>
    </source>
</evidence>
<protein>
    <submittedName>
        <fullName evidence="2">Uncharacterized protein</fullName>
    </submittedName>
</protein>
<dbReference type="EMBL" id="MVIH01000001">
    <property type="protein sequence ID" value="ORB57528.1"/>
    <property type="molecule type" value="Genomic_DNA"/>
</dbReference>
<dbReference type="OrthoDB" id="4630141at2"/>
<keyword evidence="3" id="KW-1185">Reference proteome</keyword>
<comment type="caution">
    <text evidence="2">The sequence shown here is derived from an EMBL/GenBank/DDBJ whole genome shotgun (WGS) entry which is preliminary data.</text>
</comment>
<dbReference type="Proteomes" id="UP000192534">
    <property type="component" value="Unassembled WGS sequence"/>
</dbReference>
<gene>
    <name evidence="2" type="ORF">BST42_04030</name>
</gene>
<evidence type="ECO:0000313" key="3">
    <source>
        <dbReference type="Proteomes" id="UP000192534"/>
    </source>
</evidence>
<dbReference type="RefSeq" id="WP_083117195.1">
    <property type="nucleotide sequence ID" value="NZ_JACKUO010000021.1"/>
</dbReference>
<proteinExistence type="predicted"/>
<dbReference type="AlphaFoldDB" id="A0A1X0J601"/>